<keyword evidence="2" id="KW-1185">Reference proteome</keyword>
<dbReference type="AlphaFoldDB" id="A0A371E0R1"/>
<evidence type="ECO:0000313" key="2">
    <source>
        <dbReference type="Proteomes" id="UP000257109"/>
    </source>
</evidence>
<evidence type="ECO:0000313" key="1">
    <source>
        <dbReference type="EMBL" id="RDX58338.1"/>
    </source>
</evidence>
<gene>
    <name evidence="1" type="ORF">CR513_62357</name>
</gene>
<dbReference type="OrthoDB" id="1421382at2759"/>
<sequence length="77" mass="8958">MALEFLKLENELVEPKANEESLKGNLNLFNMHLSEQIIISKQNILLPAYGNFVGRFQDTLGKHASEYLKENERLRRL</sequence>
<name>A0A371E0R1_MUCPR</name>
<accession>A0A371E0R1</accession>
<comment type="caution">
    <text evidence="1">The sequence shown here is derived from an EMBL/GenBank/DDBJ whole genome shotgun (WGS) entry which is preliminary data.</text>
</comment>
<reference evidence="1" key="1">
    <citation type="submission" date="2018-05" db="EMBL/GenBank/DDBJ databases">
        <title>Draft genome of Mucuna pruriens seed.</title>
        <authorList>
            <person name="Nnadi N.E."/>
            <person name="Vos R."/>
            <person name="Hasami M.H."/>
            <person name="Devisetty U.K."/>
            <person name="Aguiy J.C."/>
        </authorList>
    </citation>
    <scope>NUCLEOTIDE SEQUENCE [LARGE SCALE GENOMIC DNA]</scope>
    <source>
        <strain evidence="1">JCA_2017</strain>
    </source>
</reference>
<organism evidence="1 2">
    <name type="scientific">Mucuna pruriens</name>
    <name type="common">Velvet bean</name>
    <name type="synonym">Dolichos pruriens</name>
    <dbReference type="NCBI Taxonomy" id="157652"/>
    <lineage>
        <taxon>Eukaryota</taxon>
        <taxon>Viridiplantae</taxon>
        <taxon>Streptophyta</taxon>
        <taxon>Embryophyta</taxon>
        <taxon>Tracheophyta</taxon>
        <taxon>Spermatophyta</taxon>
        <taxon>Magnoliopsida</taxon>
        <taxon>eudicotyledons</taxon>
        <taxon>Gunneridae</taxon>
        <taxon>Pentapetalae</taxon>
        <taxon>rosids</taxon>
        <taxon>fabids</taxon>
        <taxon>Fabales</taxon>
        <taxon>Fabaceae</taxon>
        <taxon>Papilionoideae</taxon>
        <taxon>50 kb inversion clade</taxon>
        <taxon>NPAAA clade</taxon>
        <taxon>indigoferoid/millettioid clade</taxon>
        <taxon>Phaseoleae</taxon>
        <taxon>Mucuna</taxon>
    </lineage>
</organism>
<feature type="non-terminal residue" evidence="1">
    <location>
        <position position="77"/>
    </location>
</feature>
<protein>
    <submittedName>
        <fullName evidence="1">Uncharacterized protein</fullName>
    </submittedName>
</protein>
<dbReference type="Gene3D" id="1.20.1280.170">
    <property type="entry name" value="Exocyst complex component Exo70"/>
    <property type="match status" value="1"/>
</dbReference>
<dbReference type="Proteomes" id="UP000257109">
    <property type="component" value="Unassembled WGS sequence"/>
</dbReference>
<dbReference type="STRING" id="157652.A0A371E0R1"/>
<proteinExistence type="predicted"/>
<feature type="non-terminal residue" evidence="1">
    <location>
        <position position="1"/>
    </location>
</feature>
<dbReference type="EMBL" id="QJKJ01017605">
    <property type="protein sequence ID" value="RDX58338.1"/>
    <property type="molecule type" value="Genomic_DNA"/>
</dbReference>